<name>A0ABT3YH99_9HYPH</name>
<dbReference type="PIRSF" id="PIRSF028304">
    <property type="entry name" value="UCP028304"/>
    <property type="match status" value="1"/>
</dbReference>
<dbReference type="Proteomes" id="UP001081283">
    <property type="component" value="Unassembled WGS sequence"/>
</dbReference>
<gene>
    <name evidence="1" type="primary">tssF</name>
    <name evidence="1" type="ORF">OEG82_14310</name>
</gene>
<sequence length="646" mass="72460">MNREFLEFYDRELKLLYERSKEFAEEFPGVAARLGALTEDQMDPTLVGLLEGAAFLAARVQLKIKSEFDTFTTEMLEHLIPGFLAPIPSFAMVRAMPDFSDPGLRDGVFLKAGDYLDTSFVEREKRIACRYRLVTDLALWPYQVTKAEYFSTTAPMQARGIETSVSVASGLCLELSLRGGPVSKDAAPGPPVNSCTPDELTFHLVESVSDSATLYELLFSKLGRIIIRHAKEGMAPKFEILPATAIEEIGFEEGKSLFGHDDKVFAGFNQLKEYFLFPHRFLGFRLRGLADKLKHIEADRFEIYFEFESSSKRMSSIIKAKSFALYAAPVANLFEATCTPVPIRTQDHEHVVVVDRSRPLEYEIYKILEVNALFPRRKDKIPVSPLYSAPLGNMPLNKAHFYTSRQIERRKTDAERRTGLVSNYLGTDTFISLREPAEEDVAERVRSLNVRALVSNRHLTDQLPVRRGRADFVAVEDTKLEFECIAGPTPPRDSLLSGSFRGRGADPTGAILWKLINFLQFNHLGLAGRPEGDGAAALREMLMVFADASNADIERRIRGIVDVSTEPVVRKIKQDTGYNAARGIRVTIEFDETAFEGSGAFLLGTILSKFLAEYAAINSFVETAIRSRQRGQIKVWKPVVGERQLL</sequence>
<proteinExistence type="predicted"/>
<dbReference type="PANTHER" id="PTHR35370:SF1">
    <property type="entry name" value="TYPE VI SECRETION SYSTEM COMPONENT TSSF1"/>
    <property type="match status" value="1"/>
</dbReference>
<organism evidence="1 2">
    <name type="scientific">Hoeflea ulvae</name>
    <dbReference type="NCBI Taxonomy" id="2983764"/>
    <lineage>
        <taxon>Bacteria</taxon>
        <taxon>Pseudomonadati</taxon>
        <taxon>Pseudomonadota</taxon>
        <taxon>Alphaproteobacteria</taxon>
        <taxon>Hyphomicrobiales</taxon>
        <taxon>Rhizobiaceae</taxon>
        <taxon>Hoeflea</taxon>
    </lineage>
</organism>
<dbReference type="Pfam" id="PF05947">
    <property type="entry name" value="T6SS_TssF"/>
    <property type="match status" value="1"/>
</dbReference>
<dbReference type="RefSeq" id="WP_267613081.1">
    <property type="nucleotide sequence ID" value="NZ_JAOVZQ010000001.1"/>
</dbReference>
<accession>A0ABT3YH99</accession>
<evidence type="ECO:0000313" key="2">
    <source>
        <dbReference type="Proteomes" id="UP001081283"/>
    </source>
</evidence>
<protein>
    <submittedName>
        <fullName evidence="1">Type VI secretion system baseplate subunit TssF</fullName>
    </submittedName>
</protein>
<keyword evidence="2" id="KW-1185">Reference proteome</keyword>
<dbReference type="EMBL" id="JAOVZQ010000001">
    <property type="protein sequence ID" value="MCY0095187.1"/>
    <property type="molecule type" value="Genomic_DNA"/>
</dbReference>
<dbReference type="InterPro" id="IPR010272">
    <property type="entry name" value="T6SS_TssF"/>
</dbReference>
<reference evidence="1" key="1">
    <citation type="submission" date="2022-10" db="EMBL/GenBank/DDBJ databases">
        <title>Hoeflea sp. J2-29, isolated from marine algae.</title>
        <authorList>
            <person name="Kristyanto S."/>
            <person name="Kim J.M."/>
            <person name="Jeon C.O."/>
        </authorList>
    </citation>
    <scope>NUCLEOTIDE SEQUENCE</scope>
    <source>
        <strain evidence="1">J2-29</strain>
    </source>
</reference>
<comment type="caution">
    <text evidence="1">The sequence shown here is derived from an EMBL/GenBank/DDBJ whole genome shotgun (WGS) entry which is preliminary data.</text>
</comment>
<dbReference type="PANTHER" id="PTHR35370">
    <property type="entry name" value="CYTOPLASMIC PROTEIN-RELATED-RELATED"/>
    <property type="match status" value="1"/>
</dbReference>
<dbReference type="NCBIfam" id="TIGR03359">
    <property type="entry name" value="VI_chp_6"/>
    <property type="match status" value="1"/>
</dbReference>
<evidence type="ECO:0000313" key="1">
    <source>
        <dbReference type="EMBL" id="MCY0095187.1"/>
    </source>
</evidence>